<dbReference type="InterPro" id="IPR036770">
    <property type="entry name" value="Ankyrin_rpt-contain_sf"/>
</dbReference>
<dbReference type="PROSITE" id="PS50297">
    <property type="entry name" value="ANK_REP_REGION"/>
    <property type="match status" value="1"/>
</dbReference>
<feature type="repeat" description="ANK" evidence="4">
    <location>
        <begin position="582"/>
        <end position="615"/>
    </location>
</feature>
<accession>A0A1D2MAD6</accession>
<dbReference type="AlphaFoldDB" id="A0A1D2MAD6"/>
<dbReference type="EMBL" id="LJIJ01002324">
    <property type="protein sequence ID" value="ODM89844.1"/>
    <property type="molecule type" value="Genomic_DNA"/>
</dbReference>
<evidence type="ECO:0000256" key="1">
    <source>
        <dbReference type="ARBA" id="ARBA00022737"/>
    </source>
</evidence>
<dbReference type="STRING" id="48709.A0A1D2MAD6"/>
<comment type="similarity">
    <text evidence="3">Belongs to the SOWAH family.</text>
</comment>
<evidence type="ECO:0000256" key="3">
    <source>
        <dbReference type="ARBA" id="ARBA00038122"/>
    </source>
</evidence>
<feature type="compositionally biased region" description="Pro residues" evidence="5">
    <location>
        <begin position="248"/>
        <end position="258"/>
    </location>
</feature>
<proteinExistence type="inferred from homology"/>
<keyword evidence="8" id="KW-1185">Reference proteome</keyword>
<feature type="compositionally biased region" description="Polar residues" evidence="5">
    <location>
        <begin position="403"/>
        <end position="413"/>
    </location>
</feature>
<protein>
    <submittedName>
        <fullName evidence="7">Ankyrin repeat domain-containing protein SOWAHC</fullName>
    </submittedName>
</protein>
<feature type="region of interest" description="Disordered" evidence="5">
    <location>
        <begin position="41"/>
        <end position="116"/>
    </location>
</feature>
<dbReference type="SMART" id="SM00248">
    <property type="entry name" value="ANK"/>
    <property type="match status" value="2"/>
</dbReference>
<dbReference type="PROSITE" id="PS50088">
    <property type="entry name" value="ANK_REPEAT"/>
    <property type="match status" value="1"/>
</dbReference>
<feature type="compositionally biased region" description="Polar residues" evidence="5">
    <location>
        <begin position="174"/>
        <end position="186"/>
    </location>
</feature>
<feature type="compositionally biased region" description="Polar residues" evidence="5">
    <location>
        <begin position="455"/>
        <end position="481"/>
    </location>
</feature>
<dbReference type="OMA" id="NAVWQFL"/>
<feature type="compositionally biased region" description="Polar residues" evidence="5">
    <location>
        <begin position="44"/>
        <end position="97"/>
    </location>
</feature>
<keyword evidence="1" id="KW-0677">Repeat</keyword>
<comment type="caution">
    <text evidence="7">The sequence shown here is derived from an EMBL/GenBank/DDBJ whole genome shotgun (WGS) entry which is preliminary data.</text>
</comment>
<evidence type="ECO:0000313" key="8">
    <source>
        <dbReference type="Proteomes" id="UP000094527"/>
    </source>
</evidence>
<name>A0A1D2MAD6_ORCCI</name>
<evidence type="ECO:0000256" key="5">
    <source>
        <dbReference type="SAM" id="MobiDB-lite"/>
    </source>
</evidence>
<feature type="compositionally biased region" description="Polar residues" evidence="5">
    <location>
        <begin position="296"/>
        <end position="305"/>
    </location>
</feature>
<gene>
    <name evidence="7" type="ORF">Ocin01_16836</name>
</gene>
<feature type="region of interest" description="Disordered" evidence="5">
    <location>
        <begin position="140"/>
        <end position="205"/>
    </location>
</feature>
<feature type="compositionally biased region" description="Polar residues" evidence="5">
    <location>
        <begin position="140"/>
        <end position="149"/>
    </location>
</feature>
<feature type="compositionally biased region" description="Low complexity" evidence="5">
    <location>
        <begin position="150"/>
        <end position="173"/>
    </location>
</feature>
<dbReference type="Pfam" id="PF25877">
    <property type="entry name" value="WHD_SOWAH"/>
    <property type="match status" value="1"/>
</dbReference>
<evidence type="ECO:0000256" key="4">
    <source>
        <dbReference type="PROSITE-ProRule" id="PRU00023"/>
    </source>
</evidence>
<feature type="region of interest" description="Disordered" evidence="5">
    <location>
        <begin position="722"/>
        <end position="786"/>
    </location>
</feature>
<feature type="region of interest" description="Disordered" evidence="5">
    <location>
        <begin position="349"/>
        <end position="484"/>
    </location>
</feature>
<dbReference type="InterPro" id="IPR002110">
    <property type="entry name" value="Ankyrin_rpt"/>
</dbReference>
<feature type="compositionally biased region" description="Polar residues" evidence="5">
    <location>
        <begin position="373"/>
        <end position="382"/>
    </location>
</feature>
<feature type="region of interest" description="Disordered" evidence="5">
    <location>
        <begin position="218"/>
        <end position="332"/>
    </location>
</feature>
<dbReference type="InterPro" id="IPR058889">
    <property type="entry name" value="WHD_SOWAHA-C"/>
</dbReference>
<dbReference type="PANTHER" id="PTHR14491:SF7">
    <property type="entry name" value="SOSONDOWAH, ISOFORM G"/>
    <property type="match status" value="1"/>
</dbReference>
<dbReference type="Pfam" id="PF12796">
    <property type="entry name" value="Ank_2"/>
    <property type="match status" value="1"/>
</dbReference>
<feature type="region of interest" description="Disordered" evidence="5">
    <location>
        <begin position="635"/>
        <end position="676"/>
    </location>
</feature>
<evidence type="ECO:0000256" key="2">
    <source>
        <dbReference type="ARBA" id="ARBA00023043"/>
    </source>
</evidence>
<keyword evidence="2 4" id="KW-0040">ANK repeat</keyword>
<sequence>MNNEARIIFKTYVNKLANVKVENGEKFLVLKRQYFPPIDGNGNGSSSGLPAVNSSYSNTQYSQPTYGQTSYSTSGYNHNNQNYTPTSPTSQYPANMNSGGGLPPYGYPPPVTNNLRRQNSQSQIHGSLYSLNSNYADPYSSQQFSSNMPLQQSQYYHQQQQQMSGLGHSHGGSTFSLASQYTTASSAGVPPYHHQPQSSQPIYHQQQQLEYGLPAVPLTNAKQQPPHRHISPQNSGGSGSSSSAALRAPPPYRPPPPAANFGSPTGPPPPPPTGFHNQQQQHMRRSSLSSSSMTSVNNVRFNRSPSVPGPVSQFTTGSTQNINSAHHPESYANPPVAFQYQRSVSVSGLPGATQGIPSAPTVPQPTDLGGYSSDFSGNSLTSGAAPPPPVPPRYKRGVERSPSAPSSVSQNFGGNRHNNRRNMELANGTDSTGLPNSDSAINGGMENDHEKENINLVNGTNGNFEESSGSDGPNDNMQNGDSETEQKISVKERMQKFNRIASESELAAPSLSSLEPRAKEWMLKSAQCDYHALHKMAQENPALVRRRDMNTCLHWAAKKGQAELVKMLAGTYGCEVNAKSNGGYTPLHLAAQFSRQDVYDLLVKAYNADVNVRDHSGKKPMQYLVRQDTSVSMDTFKSESLKSPTPSVPGTRVRRHFSTASKIKDKRRSTEMQRDRDSSFLRIGSLNVKVKSTREAFGYLLGKSASSSGIERMLHKNWGSADNLPEVEVNGDKDKQMMPPPHVINHNSNKKKKTRRVNDGSPPIKETRSDSESDTACGFGSDWNSP</sequence>
<dbReference type="SUPFAM" id="SSF48403">
    <property type="entry name" value="Ankyrin repeat"/>
    <property type="match status" value="1"/>
</dbReference>
<feature type="compositionally biased region" description="Low complexity" evidence="5">
    <location>
        <begin position="190"/>
        <end position="205"/>
    </location>
</feature>
<feature type="compositionally biased region" description="Low complexity" evidence="5">
    <location>
        <begin position="286"/>
        <end position="295"/>
    </location>
</feature>
<feature type="compositionally biased region" description="Polar residues" evidence="5">
    <location>
        <begin position="428"/>
        <end position="440"/>
    </location>
</feature>
<dbReference type="OrthoDB" id="60433at2759"/>
<dbReference type="Proteomes" id="UP000094527">
    <property type="component" value="Unassembled WGS sequence"/>
</dbReference>
<evidence type="ECO:0000313" key="7">
    <source>
        <dbReference type="EMBL" id="ODM89844.1"/>
    </source>
</evidence>
<feature type="compositionally biased region" description="Low complexity" evidence="5">
    <location>
        <begin position="231"/>
        <end position="247"/>
    </location>
</feature>
<reference evidence="7 8" key="1">
    <citation type="journal article" date="2016" name="Genome Biol. Evol.">
        <title>Gene Family Evolution Reflects Adaptation to Soil Environmental Stressors in the Genome of the Collembolan Orchesella cincta.</title>
        <authorList>
            <person name="Faddeeva-Vakhrusheva A."/>
            <person name="Derks M.F."/>
            <person name="Anvar S.Y."/>
            <person name="Agamennone V."/>
            <person name="Suring W."/>
            <person name="Smit S."/>
            <person name="van Straalen N.M."/>
            <person name="Roelofs D."/>
        </authorList>
    </citation>
    <scope>NUCLEOTIDE SEQUENCE [LARGE SCALE GENOMIC DNA]</scope>
    <source>
        <tissue evidence="7">Mixed pool</tissue>
    </source>
</reference>
<dbReference type="PANTHER" id="PTHR14491">
    <property type="entry name" value="SOSONDOWAH, ISOFORM G"/>
    <property type="match status" value="1"/>
</dbReference>
<evidence type="ECO:0000259" key="6">
    <source>
        <dbReference type="Pfam" id="PF25877"/>
    </source>
</evidence>
<feature type="domain" description="SOWAHA-C winged helix-turn-helix" evidence="6">
    <location>
        <begin position="3"/>
        <end position="41"/>
    </location>
</feature>
<organism evidence="7 8">
    <name type="scientific">Orchesella cincta</name>
    <name type="common">Springtail</name>
    <name type="synonym">Podura cincta</name>
    <dbReference type="NCBI Taxonomy" id="48709"/>
    <lineage>
        <taxon>Eukaryota</taxon>
        <taxon>Metazoa</taxon>
        <taxon>Ecdysozoa</taxon>
        <taxon>Arthropoda</taxon>
        <taxon>Hexapoda</taxon>
        <taxon>Collembola</taxon>
        <taxon>Entomobryomorpha</taxon>
        <taxon>Entomobryoidea</taxon>
        <taxon>Orchesellidae</taxon>
        <taxon>Orchesellinae</taxon>
        <taxon>Orchesella</taxon>
    </lineage>
</organism>
<dbReference type="Gene3D" id="1.25.40.20">
    <property type="entry name" value="Ankyrin repeat-containing domain"/>
    <property type="match status" value="1"/>
</dbReference>
<feature type="compositionally biased region" description="Polar residues" evidence="5">
    <location>
        <begin position="312"/>
        <end position="324"/>
    </location>
</feature>